<dbReference type="PROSITE" id="PS51392">
    <property type="entry name" value="KEN"/>
    <property type="match status" value="1"/>
</dbReference>
<dbReference type="PROSITE" id="PS50011">
    <property type="entry name" value="PROTEIN_KINASE_DOM"/>
    <property type="match status" value="1"/>
</dbReference>
<dbReference type="GO" id="GO:0036498">
    <property type="term" value="P:IRE1-mediated unfolded protein response"/>
    <property type="evidence" value="ECO:0007669"/>
    <property type="project" value="TreeGrafter"/>
</dbReference>
<keyword evidence="5 8" id="KW-0547">Nucleotide-binding</keyword>
<dbReference type="RefSeq" id="XP_005843963.1">
    <property type="nucleotide sequence ID" value="XM_005843901.1"/>
</dbReference>
<dbReference type="Pfam" id="PF06479">
    <property type="entry name" value="Ribonuc_2-5A"/>
    <property type="match status" value="1"/>
</dbReference>
<keyword evidence="2 9" id="KW-0723">Serine/threonine-protein kinase</keyword>
<dbReference type="KEGG" id="cvr:CHLNCDRAFT_37276"/>
<dbReference type="InterPro" id="IPR017441">
    <property type="entry name" value="Protein_kinase_ATP_BS"/>
</dbReference>
<dbReference type="FunFam" id="3.30.200.20:FF:000077">
    <property type="entry name" value="Putative Serine/threonine-protein kinase/endoribonuclease IRE1"/>
    <property type="match status" value="1"/>
</dbReference>
<reference evidence="12 13" key="1">
    <citation type="journal article" date="2010" name="Plant Cell">
        <title>The Chlorella variabilis NC64A genome reveals adaptation to photosymbiosis, coevolution with viruses, and cryptic sex.</title>
        <authorList>
            <person name="Blanc G."/>
            <person name="Duncan G."/>
            <person name="Agarkova I."/>
            <person name="Borodovsky M."/>
            <person name="Gurnon J."/>
            <person name="Kuo A."/>
            <person name="Lindquist E."/>
            <person name="Lucas S."/>
            <person name="Pangilinan J."/>
            <person name="Polle J."/>
            <person name="Salamov A."/>
            <person name="Terry A."/>
            <person name="Yamada T."/>
            <person name="Dunigan D.D."/>
            <person name="Grigoriev I.V."/>
            <person name="Claverie J.M."/>
            <person name="Van Etten J.L."/>
        </authorList>
    </citation>
    <scope>NUCLEOTIDE SEQUENCE [LARGE SCALE GENOMIC DNA]</scope>
    <source>
        <strain evidence="12 13">NC64A</strain>
    </source>
</reference>
<evidence type="ECO:0000256" key="6">
    <source>
        <dbReference type="ARBA" id="ARBA00022777"/>
    </source>
</evidence>
<dbReference type="InterPro" id="IPR045133">
    <property type="entry name" value="IRE1/2-like"/>
</dbReference>
<evidence type="ECO:0000256" key="4">
    <source>
        <dbReference type="ARBA" id="ARBA00022729"/>
    </source>
</evidence>
<comment type="similarity">
    <text evidence="9">Belongs to the protein kinase superfamily.</text>
</comment>
<dbReference type="InterPro" id="IPR038357">
    <property type="entry name" value="KEN_sf"/>
</dbReference>
<dbReference type="PANTHER" id="PTHR13954">
    <property type="entry name" value="IRE1-RELATED"/>
    <property type="match status" value="1"/>
</dbReference>
<keyword evidence="7 8" id="KW-0067">ATP-binding</keyword>
<dbReference type="CDD" id="cd10422">
    <property type="entry name" value="RNase_Ire1"/>
    <property type="match status" value="1"/>
</dbReference>
<evidence type="ECO:0000256" key="5">
    <source>
        <dbReference type="ARBA" id="ARBA00022741"/>
    </source>
</evidence>
<feature type="binding site" evidence="8">
    <location>
        <position position="54"/>
    </location>
    <ligand>
        <name>ATP</name>
        <dbReference type="ChEBI" id="CHEBI:30616"/>
    </ligand>
</feature>
<dbReference type="InParanoid" id="E1ZQW8"/>
<dbReference type="InterPro" id="IPR000719">
    <property type="entry name" value="Prot_kinase_dom"/>
</dbReference>
<dbReference type="GO" id="GO:0051082">
    <property type="term" value="F:unfolded protein binding"/>
    <property type="evidence" value="ECO:0007669"/>
    <property type="project" value="TreeGrafter"/>
</dbReference>
<dbReference type="OrthoDB" id="63989at2759"/>
<dbReference type="Gene3D" id="1.20.1440.180">
    <property type="entry name" value="KEN domain"/>
    <property type="match status" value="1"/>
</dbReference>
<dbReference type="SMART" id="SM00580">
    <property type="entry name" value="PUG"/>
    <property type="match status" value="1"/>
</dbReference>
<keyword evidence="4" id="KW-0732">Signal</keyword>
<feature type="domain" description="KEN" evidence="11">
    <location>
        <begin position="291"/>
        <end position="424"/>
    </location>
</feature>
<dbReference type="PANTHER" id="PTHR13954:SF6">
    <property type="entry name" value="NON-SPECIFIC SERINE_THREONINE PROTEIN KINASE"/>
    <property type="match status" value="1"/>
</dbReference>
<dbReference type="STRING" id="554065.E1ZQW8"/>
<dbReference type="GO" id="GO:0006397">
    <property type="term" value="P:mRNA processing"/>
    <property type="evidence" value="ECO:0007669"/>
    <property type="project" value="InterPro"/>
</dbReference>
<dbReference type="Gene3D" id="1.10.510.10">
    <property type="entry name" value="Transferase(Phosphotransferase) domain 1"/>
    <property type="match status" value="1"/>
</dbReference>
<dbReference type="Gene3D" id="3.30.200.20">
    <property type="entry name" value="Phosphorylase Kinase, domain 1"/>
    <property type="match status" value="1"/>
</dbReference>
<dbReference type="GO" id="GO:0004674">
    <property type="term" value="F:protein serine/threonine kinase activity"/>
    <property type="evidence" value="ECO:0007669"/>
    <property type="project" value="UniProtKB-KW"/>
</dbReference>
<keyword evidence="3" id="KW-0808">Transferase</keyword>
<sequence length="427" mass="47401">MADGLTNPAIQARQVKDGVILVGRMRVGPGVLGYGSGGTVVFSGELDGRPVAVKRMLRQFYEMARKEINALILADEHPNIVRCFAMEEDHEFVYMALEKCKATLSDAMQSEAVRRKFVGPDGKPTSFAYQIAADIGHGVAALHERGIVHRDLKPQNVLLTESGRAKLSDMGLSKRLVPEQLSFESVGSGGSSGWQAPEQLISRSGGTARQTNSVDVFAFGLLLHYCLTGGQHPFGELYERDPNILQLRLNLKHVRHLPEAVNLIRGCCEPQDPDCRPAMHSVMVHPVWWPAPQRLAFLIAVSDRVEGEDRAEDRTMYEALECCTQDAFGSGGSWAALMDSGLVNNLGKYRKYSYSSLRDLLRVIRNKHNHFRELPADLQKKIGPLPGGFLGYFAGRYPGLLMTCYYFMLKWCSQEHVFQVRLHGAAA</sequence>
<dbReference type="FunCoup" id="E1ZQW8">
    <property type="interactions" value="788"/>
</dbReference>
<keyword evidence="13" id="KW-1185">Reference proteome</keyword>
<dbReference type="InterPro" id="IPR010513">
    <property type="entry name" value="KEN_dom"/>
</dbReference>
<gene>
    <name evidence="12" type="ORF">CHLNCDRAFT_37276</name>
</gene>
<dbReference type="Pfam" id="PF00069">
    <property type="entry name" value="Pkinase"/>
    <property type="match status" value="1"/>
</dbReference>
<evidence type="ECO:0000259" key="10">
    <source>
        <dbReference type="PROSITE" id="PS50011"/>
    </source>
</evidence>
<dbReference type="GO" id="GO:1990604">
    <property type="term" value="C:IRE1-TRAF2-ASK1 complex"/>
    <property type="evidence" value="ECO:0007669"/>
    <property type="project" value="TreeGrafter"/>
</dbReference>
<protein>
    <recommendedName>
        <fullName evidence="1">non-specific serine/threonine protein kinase</fullName>
        <ecNumber evidence="1">2.7.11.1</ecNumber>
    </recommendedName>
</protein>
<evidence type="ECO:0000256" key="8">
    <source>
        <dbReference type="PROSITE-ProRule" id="PRU10141"/>
    </source>
</evidence>
<dbReference type="PROSITE" id="PS00108">
    <property type="entry name" value="PROTEIN_KINASE_ST"/>
    <property type="match status" value="1"/>
</dbReference>
<dbReference type="GeneID" id="17351285"/>
<dbReference type="EC" id="2.7.11.1" evidence="1"/>
<dbReference type="InterPro" id="IPR011009">
    <property type="entry name" value="Kinase-like_dom_sf"/>
</dbReference>
<dbReference type="Proteomes" id="UP000008141">
    <property type="component" value="Unassembled WGS sequence"/>
</dbReference>
<evidence type="ECO:0000256" key="3">
    <source>
        <dbReference type="ARBA" id="ARBA00022679"/>
    </source>
</evidence>
<evidence type="ECO:0000256" key="9">
    <source>
        <dbReference type="RuleBase" id="RU000304"/>
    </source>
</evidence>
<dbReference type="EMBL" id="GL433860">
    <property type="protein sequence ID" value="EFN51861.1"/>
    <property type="molecule type" value="Genomic_DNA"/>
</dbReference>
<dbReference type="AlphaFoldDB" id="E1ZQW8"/>
<feature type="domain" description="Protein kinase" evidence="10">
    <location>
        <begin position="26"/>
        <end position="288"/>
    </location>
</feature>
<proteinExistence type="inferred from homology"/>
<dbReference type="SMART" id="SM00220">
    <property type="entry name" value="S_TKc"/>
    <property type="match status" value="1"/>
</dbReference>
<evidence type="ECO:0000259" key="11">
    <source>
        <dbReference type="PROSITE" id="PS51392"/>
    </source>
</evidence>
<dbReference type="SUPFAM" id="SSF56112">
    <property type="entry name" value="Protein kinase-like (PK-like)"/>
    <property type="match status" value="1"/>
</dbReference>
<evidence type="ECO:0000256" key="2">
    <source>
        <dbReference type="ARBA" id="ARBA00022527"/>
    </source>
</evidence>
<evidence type="ECO:0000256" key="7">
    <source>
        <dbReference type="ARBA" id="ARBA00022840"/>
    </source>
</evidence>
<organism evidence="13">
    <name type="scientific">Chlorella variabilis</name>
    <name type="common">Green alga</name>
    <dbReference type="NCBI Taxonomy" id="554065"/>
    <lineage>
        <taxon>Eukaryota</taxon>
        <taxon>Viridiplantae</taxon>
        <taxon>Chlorophyta</taxon>
        <taxon>core chlorophytes</taxon>
        <taxon>Trebouxiophyceae</taxon>
        <taxon>Chlorellales</taxon>
        <taxon>Chlorellaceae</taxon>
        <taxon>Chlorella clade</taxon>
        <taxon>Chlorella</taxon>
    </lineage>
</organism>
<accession>E1ZQW8</accession>
<evidence type="ECO:0000256" key="1">
    <source>
        <dbReference type="ARBA" id="ARBA00012513"/>
    </source>
</evidence>
<keyword evidence="6" id="KW-0418">Kinase</keyword>
<evidence type="ECO:0000313" key="13">
    <source>
        <dbReference type="Proteomes" id="UP000008141"/>
    </source>
</evidence>
<dbReference type="GO" id="GO:0004521">
    <property type="term" value="F:RNA endonuclease activity"/>
    <property type="evidence" value="ECO:0007669"/>
    <property type="project" value="InterPro"/>
</dbReference>
<dbReference type="PROSITE" id="PS00107">
    <property type="entry name" value="PROTEIN_KINASE_ATP"/>
    <property type="match status" value="1"/>
</dbReference>
<name>E1ZQW8_CHLVA</name>
<dbReference type="eggNOG" id="KOG1027">
    <property type="taxonomic scope" value="Eukaryota"/>
</dbReference>
<evidence type="ECO:0000313" key="12">
    <source>
        <dbReference type="EMBL" id="EFN51861.1"/>
    </source>
</evidence>
<dbReference type="OMA" id="MEIYAFI"/>
<dbReference type="GO" id="GO:0005524">
    <property type="term" value="F:ATP binding"/>
    <property type="evidence" value="ECO:0007669"/>
    <property type="project" value="UniProtKB-UniRule"/>
</dbReference>
<dbReference type="InterPro" id="IPR008271">
    <property type="entry name" value="Ser/Thr_kinase_AS"/>
</dbReference>